<dbReference type="PANTHER" id="PTHR43649:SF14">
    <property type="entry name" value="BLR3389 PROTEIN"/>
    <property type="match status" value="1"/>
</dbReference>
<reference evidence="3 4" key="1">
    <citation type="journal article" date="2013" name="PLoS ONE">
        <title>The first genomic and proteomic characterization of a deep-sea sulfate reducer: insights into the piezophilic lifestyle of Desulfovibrio piezophilus.</title>
        <authorList>
            <person name="Pradel N."/>
            <person name="Ji B."/>
            <person name="Gimenez G."/>
            <person name="Talla E."/>
            <person name="Lenoble P."/>
            <person name="Garel M."/>
            <person name="Tamburini C."/>
            <person name="Fourquet P."/>
            <person name="Lebrun R."/>
            <person name="Bertin P."/>
            <person name="Denis Y."/>
            <person name="Pophillat M."/>
            <person name="Barbe V."/>
            <person name="Ollivier B."/>
            <person name="Dolla A."/>
        </authorList>
    </citation>
    <scope>NUCLEOTIDE SEQUENCE [LARGE SCALE GENOMIC DNA]</scope>
    <source>
        <strain evidence="4">DSM 10523 / SB164P1</strain>
    </source>
</reference>
<evidence type="ECO:0000256" key="2">
    <source>
        <dbReference type="ARBA" id="ARBA00008520"/>
    </source>
</evidence>
<dbReference type="AlphaFoldDB" id="M1WSF0"/>
<dbReference type="Gene3D" id="3.40.190.10">
    <property type="entry name" value="Periplasmic binding protein-like II"/>
    <property type="match status" value="2"/>
</dbReference>
<dbReference type="BioCyc" id="DPIE1322246:BN4_RS08105-MONOMER"/>
<proteinExistence type="inferred from homology"/>
<dbReference type="InterPro" id="IPR050490">
    <property type="entry name" value="Bact_solute-bd_prot1"/>
</dbReference>
<dbReference type="RefSeq" id="WP_015414896.1">
    <property type="nucleotide sequence ID" value="NC_020409.1"/>
</dbReference>
<sequence length="420" mass="46831">MLTLRGFSLIWLATFLLTGLWPSAVFPATDSPLVFLHCWAETSGRKTPEVHQIIRTIIPNAKIQTPGLPAGTCLESLLSSHSPPDLLTSWAGARIQCLVNKTAITPIDTLWAKTDLDKAFPPSISEACTVKGHKYALPVAMHPVVFFYNKRILAQHGIMPPTTWKQFIAACDQLKSAGIPPFALGSKAGWPAQFWFDALLLRTAGPKYRQALMENRASYRDPQVKKVFTIWKSLLDAKYFNTSPDALDWEEAARLVHDGKAAMTLSESRIITIFEKKLNWRQGTDFDFFPFPIMDESIARIPFGPLDVIAVASKARREKALEALIHFAAPGPQMALSRSAGALSPSRLIPLTFYSPMQRRLLHAIRVAPHWAFNYDLATPPEMARLGLAAFADFIKNPMTINSILNALADRIHEQIHTIR</sequence>
<keyword evidence="4" id="KW-1185">Reference proteome</keyword>
<evidence type="ECO:0000313" key="3">
    <source>
        <dbReference type="EMBL" id="CCH48852.1"/>
    </source>
</evidence>
<dbReference type="KEGG" id="dpi:BN4_11617"/>
<dbReference type="GO" id="GO:0042597">
    <property type="term" value="C:periplasmic space"/>
    <property type="evidence" value="ECO:0007669"/>
    <property type="project" value="UniProtKB-SubCell"/>
</dbReference>
<evidence type="ECO:0008006" key="5">
    <source>
        <dbReference type="Google" id="ProtNLM"/>
    </source>
</evidence>
<dbReference type="STRING" id="1322246.BN4_11617"/>
<dbReference type="InterPro" id="IPR006059">
    <property type="entry name" value="SBP"/>
</dbReference>
<gene>
    <name evidence="3" type="ordered locus">BN4_11617</name>
</gene>
<dbReference type="PANTHER" id="PTHR43649">
    <property type="entry name" value="ARABINOSE-BINDING PROTEIN-RELATED"/>
    <property type="match status" value="1"/>
</dbReference>
<evidence type="ECO:0000256" key="1">
    <source>
        <dbReference type="ARBA" id="ARBA00004418"/>
    </source>
</evidence>
<accession>M1WSF0</accession>
<name>M1WSF0_PSEP2</name>
<comment type="similarity">
    <text evidence="2">Belongs to the bacterial solute-binding protein 1 family.</text>
</comment>
<dbReference type="OrthoDB" id="2509690at2"/>
<organism evidence="3 4">
    <name type="scientific">Pseudodesulfovibrio piezophilus (strain DSM 21447 / JCM 15486 / C1TLV30)</name>
    <name type="common">Desulfovibrio piezophilus</name>
    <dbReference type="NCBI Taxonomy" id="1322246"/>
    <lineage>
        <taxon>Bacteria</taxon>
        <taxon>Pseudomonadati</taxon>
        <taxon>Thermodesulfobacteriota</taxon>
        <taxon>Desulfovibrionia</taxon>
        <taxon>Desulfovibrionales</taxon>
        <taxon>Desulfovibrionaceae</taxon>
    </lineage>
</organism>
<dbReference type="eggNOG" id="COG1653">
    <property type="taxonomic scope" value="Bacteria"/>
</dbReference>
<dbReference type="HOGENOM" id="CLU_031285_12_4_7"/>
<evidence type="ECO:0000313" key="4">
    <source>
        <dbReference type="Proteomes" id="UP000011724"/>
    </source>
</evidence>
<reference evidence="4" key="2">
    <citation type="journal article" date="2013" name="Stand. Genomic Sci.">
        <title>Complete genome sequence of Desulfocapsa sulfexigens, a marine deltaproteobacterium specialized in disproportionating inorganic sulfur compounds.</title>
        <authorList>
            <person name="Finster K.W."/>
            <person name="Kjeldsen K.U."/>
            <person name="Kube M."/>
            <person name="Reinhardt R."/>
            <person name="Mussmann M."/>
            <person name="Amann R."/>
            <person name="Schreiber L."/>
        </authorList>
    </citation>
    <scope>NUCLEOTIDE SEQUENCE [LARGE SCALE GENOMIC DNA]</scope>
    <source>
        <strain evidence="4">DSM 10523 / SB164P1</strain>
    </source>
</reference>
<protein>
    <recommendedName>
        <fullName evidence="5">Extracellular solute-binding protein family 1</fullName>
    </recommendedName>
</protein>
<dbReference type="Pfam" id="PF01547">
    <property type="entry name" value="SBP_bac_1"/>
    <property type="match status" value="1"/>
</dbReference>
<dbReference type="PATRIC" id="fig|879567.3.peg.1689"/>
<comment type="subcellular location">
    <subcellularLocation>
        <location evidence="1">Periplasm</location>
    </subcellularLocation>
</comment>
<dbReference type="SUPFAM" id="SSF53850">
    <property type="entry name" value="Periplasmic binding protein-like II"/>
    <property type="match status" value="1"/>
</dbReference>
<dbReference type="EMBL" id="FO203427">
    <property type="protein sequence ID" value="CCH48852.1"/>
    <property type="molecule type" value="Genomic_DNA"/>
</dbReference>
<dbReference type="Proteomes" id="UP000011724">
    <property type="component" value="Chromosome"/>
</dbReference>